<dbReference type="PANTHER" id="PTHR35936:SF6">
    <property type="entry name" value="AMINO ACID ABC TRANSPORTER SUBSTRATE-BINDING PAAT FAMILY PROTEIN"/>
    <property type="match status" value="1"/>
</dbReference>
<feature type="compositionally biased region" description="Polar residues" evidence="2">
    <location>
        <begin position="274"/>
        <end position="283"/>
    </location>
</feature>
<evidence type="ECO:0000256" key="1">
    <source>
        <dbReference type="ARBA" id="ARBA00022729"/>
    </source>
</evidence>
<name>A0ABY0IRP9_9RHOO</name>
<feature type="signal peptide" evidence="3">
    <location>
        <begin position="1"/>
        <end position="26"/>
    </location>
</feature>
<feature type="domain" description="Solute-binding protein family 3/N-terminal" evidence="4">
    <location>
        <begin position="33"/>
        <end position="257"/>
    </location>
</feature>
<protein>
    <submittedName>
        <fullName evidence="5">Amino acid ABC transporter substrate-binding protein (PAAT family)</fullName>
    </submittedName>
</protein>
<comment type="caution">
    <text evidence="5">The sequence shown here is derived from an EMBL/GenBank/DDBJ whole genome shotgun (WGS) entry which is preliminary data.</text>
</comment>
<accession>A0ABY0IRP9</accession>
<evidence type="ECO:0000313" key="5">
    <source>
        <dbReference type="EMBL" id="RZT90272.1"/>
    </source>
</evidence>
<dbReference type="RefSeq" id="WP_130458768.1">
    <property type="nucleotide sequence ID" value="NZ_SHKM01000001.1"/>
</dbReference>
<feature type="region of interest" description="Disordered" evidence="2">
    <location>
        <begin position="255"/>
        <end position="283"/>
    </location>
</feature>
<evidence type="ECO:0000313" key="6">
    <source>
        <dbReference type="Proteomes" id="UP000292136"/>
    </source>
</evidence>
<sequence>MGFSRRSLSRHALALFCLGLSALAHSGDTATAGLRVGLMHSEPWAYYSRDGGGERKSQLSGVFVDISRELARETGLSLELNTLPYGRVGKELQSGDCDLTYLIRSDDRDAYVEYAGYLFSFHTLVLARPGSTLRSYDDLQGLRIGLVKDIRLNPRFDGDAGLNKVEVRDYETLVDMFLSGRLDAIAGNSISLHHLLQKRGYPSQPWPRLMLQKTEVWAQMSKKSPQLGHLPRIRSAVEKLRSEGFFENAVQRYRPAAESAPQAKRSTRERETAVSLTPTLSSR</sequence>
<dbReference type="PANTHER" id="PTHR35936">
    <property type="entry name" value="MEMBRANE-BOUND LYTIC MUREIN TRANSGLYCOSYLASE F"/>
    <property type="match status" value="1"/>
</dbReference>
<reference evidence="5 6" key="1">
    <citation type="submission" date="2019-02" db="EMBL/GenBank/DDBJ databases">
        <title>Genomic Encyclopedia of Type Strains, Phase IV (KMG-IV): sequencing the most valuable type-strain genomes for metagenomic binning, comparative biology and taxonomic classification.</title>
        <authorList>
            <person name="Goeker M."/>
        </authorList>
    </citation>
    <scope>NUCLEOTIDE SEQUENCE [LARGE SCALE GENOMIC DNA]</scope>
    <source>
        <strain evidence="5 6">DSM 21223</strain>
    </source>
</reference>
<feature type="chain" id="PRO_5046602915" evidence="3">
    <location>
        <begin position="27"/>
        <end position="283"/>
    </location>
</feature>
<dbReference type="Proteomes" id="UP000292136">
    <property type="component" value="Unassembled WGS sequence"/>
</dbReference>
<dbReference type="SMART" id="SM00062">
    <property type="entry name" value="PBPb"/>
    <property type="match status" value="1"/>
</dbReference>
<keyword evidence="6" id="KW-1185">Reference proteome</keyword>
<evidence type="ECO:0000256" key="3">
    <source>
        <dbReference type="SAM" id="SignalP"/>
    </source>
</evidence>
<dbReference type="InterPro" id="IPR001638">
    <property type="entry name" value="Solute-binding_3/MltF_N"/>
</dbReference>
<dbReference type="SUPFAM" id="SSF53850">
    <property type="entry name" value="Periplasmic binding protein-like II"/>
    <property type="match status" value="1"/>
</dbReference>
<dbReference type="Pfam" id="PF00497">
    <property type="entry name" value="SBP_bac_3"/>
    <property type="match status" value="1"/>
</dbReference>
<dbReference type="EMBL" id="SHKM01000001">
    <property type="protein sequence ID" value="RZT90272.1"/>
    <property type="molecule type" value="Genomic_DNA"/>
</dbReference>
<gene>
    <name evidence="5" type="ORF">EV678_1084</name>
</gene>
<evidence type="ECO:0000256" key="2">
    <source>
        <dbReference type="SAM" id="MobiDB-lite"/>
    </source>
</evidence>
<proteinExistence type="predicted"/>
<organism evidence="5 6">
    <name type="scientific">Azospira oryzae</name>
    <dbReference type="NCBI Taxonomy" id="146939"/>
    <lineage>
        <taxon>Bacteria</taxon>
        <taxon>Pseudomonadati</taxon>
        <taxon>Pseudomonadota</taxon>
        <taxon>Betaproteobacteria</taxon>
        <taxon>Rhodocyclales</taxon>
        <taxon>Rhodocyclaceae</taxon>
        <taxon>Azospira</taxon>
    </lineage>
</organism>
<evidence type="ECO:0000259" key="4">
    <source>
        <dbReference type="SMART" id="SM00062"/>
    </source>
</evidence>
<dbReference type="Gene3D" id="3.40.190.10">
    <property type="entry name" value="Periplasmic binding protein-like II"/>
    <property type="match status" value="2"/>
</dbReference>
<keyword evidence="1 3" id="KW-0732">Signal</keyword>